<dbReference type="InterPro" id="IPR000477">
    <property type="entry name" value="RT_dom"/>
</dbReference>
<accession>A0A4W5JI67</accession>
<dbReference type="Gene3D" id="3.30.1140.40">
    <property type="entry name" value="Tctex-1"/>
    <property type="match status" value="1"/>
</dbReference>
<reference evidence="5" key="3">
    <citation type="submission" date="2025-09" db="UniProtKB">
        <authorList>
            <consortium name="Ensembl"/>
        </authorList>
    </citation>
    <scope>IDENTIFICATION</scope>
</reference>
<comment type="similarity">
    <text evidence="2">Belongs to the beta type-B retroviral polymerase family. HERV class-II K(HML-2) pol subfamily.</text>
</comment>
<dbReference type="Ensembl" id="ENSHHUT00000004547.1">
    <property type="protein sequence ID" value="ENSHHUP00000004403.1"/>
    <property type="gene ID" value="ENSHHUG00000002731.1"/>
</dbReference>
<reference evidence="6" key="1">
    <citation type="submission" date="2018-06" db="EMBL/GenBank/DDBJ databases">
        <title>Genome assembly of Danube salmon.</title>
        <authorList>
            <person name="Macqueen D.J."/>
            <person name="Gundappa M.K."/>
        </authorList>
    </citation>
    <scope>NUCLEOTIDE SEQUENCE [LARGE SCALE GENOMIC DNA]</scope>
</reference>
<dbReference type="PANTHER" id="PTHR24559:SF440">
    <property type="entry name" value="RIBONUCLEASE H"/>
    <property type="match status" value="1"/>
</dbReference>
<dbReference type="InterPro" id="IPR005334">
    <property type="entry name" value="Tctex-1-like"/>
</dbReference>
<organism evidence="5 6">
    <name type="scientific">Hucho hucho</name>
    <name type="common">huchen</name>
    <dbReference type="NCBI Taxonomy" id="62062"/>
    <lineage>
        <taxon>Eukaryota</taxon>
        <taxon>Metazoa</taxon>
        <taxon>Chordata</taxon>
        <taxon>Craniata</taxon>
        <taxon>Vertebrata</taxon>
        <taxon>Euteleostomi</taxon>
        <taxon>Actinopterygii</taxon>
        <taxon>Neopterygii</taxon>
        <taxon>Teleostei</taxon>
        <taxon>Protacanthopterygii</taxon>
        <taxon>Salmoniformes</taxon>
        <taxon>Salmonidae</taxon>
        <taxon>Salmoninae</taxon>
        <taxon>Hucho</taxon>
    </lineage>
</organism>
<protein>
    <recommendedName>
        <fullName evidence="3">ribonuclease H</fullName>
        <ecNumber evidence="3">3.1.26.4</ecNumber>
    </recommendedName>
</protein>
<dbReference type="AlphaFoldDB" id="A0A4W5JI67"/>
<dbReference type="InterPro" id="IPR038586">
    <property type="entry name" value="Tctex-1-like_sf"/>
</dbReference>
<dbReference type="InterPro" id="IPR043502">
    <property type="entry name" value="DNA/RNA_pol_sf"/>
</dbReference>
<comment type="similarity">
    <text evidence="1">Belongs to the dynein light chain Tctex-type family.</text>
</comment>
<evidence type="ECO:0000259" key="4">
    <source>
        <dbReference type="PROSITE" id="PS50878"/>
    </source>
</evidence>
<feature type="domain" description="Reverse transcriptase" evidence="4">
    <location>
        <begin position="1"/>
        <end position="82"/>
    </location>
</feature>
<proteinExistence type="inferred from homology"/>
<dbReference type="Pfam" id="PF00078">
    <property type="entry name" value="RVT_1"/>
    <property type="match status" value="1"/>
</dbReference>
<dbReference type="InterPro" id="IPR053134">
    <property type="entry name" value="RNA-dir_DNA_polymerase"/>
</dbReference>
<evidence type="ECO:0000256" key="3">
    <source>
        <dbReference type="ARBA" id="ARBA00012180"/>
    </source>
</evidence>
<reference evidence="5" key="2">
    <citation type="submission" date="2025-08" db="UniProtKB">
        <authorList>
            <consortium name="Ensembl"/>
        </authorList>
    </citation>
    <scope>IDENTIFICATION</scope>
</reference>
<dbReference type="PANTHER" id="PTHR24559">
    <property type="entry name" value="TRANSPOSON TY3-I GAG-POL POLYPROTEIN"/>
    <property type="match status" value="1"/>
</dbReference>
<evidence type="ECO:0000313" key="6">
    <source>
        <dbReference type="Proteomes" id="UP000314982"/>
    </source>
</evidence>
<dbReference type="InterPro" id="IPR043128">
    <property type="entry name" value="Rev_trsase/Diguanyl_cyclase"/>
</dbReference>
<dbReference type="EC" id="3.1.26.4" evidence="3"/>
<evidence type="ECO:0000256" key="1">
    <source>
        <dbReference type="ARBA" id="ARBA00005361"/>
    </source>
</evidence>
<evidence type="ECO:0000313" key="5">
    <source>
        <dbReference type="Ensembl" id="ENSHHUP00000004403.1"/>
    </source>
</evidence>
<dbReference type="GO" id="GO:0004523">
    <property type="term" value="F:RNA-DNA hybrid ribonuclease activity"/>
    <property type="evidence" value="ECO:0007669"/>
    <property type="project" value="UniProtKB-EC"/>
</dbReference>
<dbReference type="PROSITE" id="PS50878">
    <property type="entry name" value="RT_POL"/>
    <property type="match status" value="1"/>
</dbReference>
<dbReference type="Proteomes" id="UP000314982">
    <property type="component" value="Unassembled WGS sequence"/>
</dbReference>
<sequence>MPFGRTNTPAVFQALVNDVLRNTLNRFIFIYLDDILVFSRSAQEHMHHVPQVLQHLLENQLFVKAEKSPYRHFPVLTVKDILKDVLANYLQQEKYEAELCRQKSKTSEVIKARVEDLIVMISIGQFSDQNVRIGCRFLWDTSNETPSRTVVSSPWPMSMLFTLSDSSKLF</sequence>
<name>A0A4W5JI67_9TELE</name>
<dbReference type="Pfam" id="PF03645">
    <property type="entry name" value="Tctex-1"/>
    <property type="match status" value="1"/>
</dbReference>
<dbReference type="Gene3D" id="3.30.70.270">
    <property type="match status" value="1"/>
</dbReference>
<dbReference type="SUPFAM" id="SSF56672">
    <property type="entry name" value="DNA/RNA polymerases"/>
    <property type="match status" value="1"/>
</dbReference>
<keyword evidence="6" id="KW-1185">Reference proteome</keyword>
<dbReference type="STRING" id="62062.ENSHHUP00000004403"/>
<evidence type="ECO:0000256" key="2">
    <source>
        <dbReference type="ARBA" id="ARBA00010879"/>
    </source>
</evidence>